<sequence length="130" mass="13610">MAGGWHWAGAQLQCSQARTELCQEPQCGTHHVPSPVVSEQPVVSAHSQPHRALSLCHSNVGALSLPQRDGNCCFTQERAGLNRCRGSTGTPAAGLGWRKGTTEPGVPPSASLCLHRAASQVPLSPLSCPV</sequence>
<proteinExistence type="predicted"/>
<dbReference type="Proteomes" id="UP000694413">
    <property type="component" value="Unassembled WGS sequence"/>
</dbReference>
<protein>
    <submittedName>
        <fullName evidence="1">Uncharacterized protein</fullName>
    </submittedName>
</protein>
<dbReference type="Ensembl" id="ENSZALT00000024239.1">
    <property type="protein sequence ID" value="ENSZALP00000018298.1"/>
    <property type="gene ID" value="ENSZALG00000014678.1"/>
</dbReference>
<organism evidence="1 2">
    <name type="scientific">Zonotrichia albicollis</name>
    <name type="common">White-throated sparrow</name>
    <name type="synonym">Fringilla albicollis</name>
    <dbReference type="NCBI Taxonomy" id="44394"/>
    <lineage>
        <taxon>Eukaryota</taxon>
        <taxon>Metazoa</taxon>
        <taxon>Chordata</taxon>
        <taxon>Craniata</taxon>
        <taxon>Vertebrata</taxon>
        <taxon>Euteleostomi</taxon>
        <taxon>Archelosauria</taxon>
        <taxon>Archosauria</taxon>
        <taxon>Dinosauria</taxon>
        <taxon>Saurischia</taxon>
        <taxon>Theropoda</taxon>
        <taxon>Coelurosauria</taxon>
        <taxon>Aves</taxon>
        <taxon>Neognathae</taxon>
        <taxon>Neoaves</taxon>
        <taxon>Telluraves</taxon>
        <taxon>Australaves</taxon>
        <taxon>Passeriformes</taxon>
        <taxon>Passerellidae</taxon>
        <taxon>Zonotrichia</taxon>
    </lineage>
</organism>
<evidence type="ECO:0000313" key="1">
    <source>
        <dbReference type="Ensembl" id="ENSZALP00000018298.1"/>
    </source>
</evidence>
<dbReference type="AlphaFoldDB" id="A0A8D2NBH1"/>
<keyword evidence="2" id="KW-1185">Reference proteome</keyword>
<reference evidence="1" key="2">
    <citation type="submission" date="2025-09" db="UniProtKB">
        <authorList>
            <consortium name="Ensembl"/>
        </authorList>
    </citation>
    <scope>IDENTIFICATION</scope>
</reference>
<reference evidence="1" key="1">
    <citation type="submission" date="2025-08" db="UniProtKB">
        <authorList>
            <consortium name="Ensembl"/>
        </authorList>
    </citation>
    <scope>IDENTIFICATION</scope>
</reference>
<evidence type="ECO:0000313" key="2">
    <source>
        <dbReference type="Proteomes" id="UP000694413"/>
    </source>
</evidence>
<name>A0A8D2NBH1_ZONAL</name>
<accession>A0A8D2NBH1</accession>